<proteinExistence type="inferred from homology"/>
<gene>
    <name evidence="5" type="ORF">SAMN04487775_10887</name>
</gene>
<evidence type="ECO:0000259" key="4">
    <source>
        <dbReference type="Pfam" id="PF22725"/>
    </source>
</evidence>
<dbReference type="InterPro" id="IPR000683">
    <property type="entry name" value="Gfo/Idh/MocA-like_OxRdtase_N"/>
</dbReference>
<dbReference type="InterPro" id="IPR055170">
    <property type="entry name" value="GFO_IDH_MocA-like_dom"/>
</dbReference>
<dbReference type="PANTHER" id="PTHR22604:SF105">
    <property type="entry name" value="TRANS-1,2-DIHYDROBENZENE-1,2-DIOL DEHYDROGENASE"/>
    <property type="match status" value="1"/>
</dbReference>
<dbReference type="EMBL" id="FORI01000008">
    <property type="protein sequence ID" value="SFI92714.1"/>
    <property type="molecule type" value="Genomic_DNA"/>
</dbReference>
<evidence type="ECO:0000256" key="1">
    <source>
        <dbReference type="ARBA" id="ARBA00010928"/>
    </source>
</evidence>
<keyword evidence="2" id="KW-0560">Oxidoreductase</keyword>
<dbReference type="Gene3D" id="3.30.360.10">
    <property type="entry name" value="Dihydrodipicolinate Reductase, domain 2"/>
    <property type="match status" value="1"/>
</dbReference>
<reference evidence="6" key="1">
    <citation type="submission" date="2016-10" db="EMBL/GenBank/DDBJ databases">
        <authorList>
            <person name="Varghese N."/>
            <person name="Submissions S."/>
        </authorList>
    </citation>
    <scope>NUCLEOTIDE SEQUENCE [LARGE SCALE GENOMIC DNA]</scope>
    <source>
        <strain evidence="6">XBD1002</strain>
    </source>
</reference>
<evidence type="ECO:0000313" key="5">
    <source>
        <dbReference type="EMBL" id="SFI92714.1"/>
    </source>
</evidence>
<dbReference type="PANTHER" id="PTHR22604">
    <property type="entry name" value="OXIDOREDUCTASES"/>
    <property type="match status" value="1"/>
</dbReference>
<accession>A0A1I3M6Q1</accession>
<dbReference type="RefSeq" id="WP_083425783.1">
    <property type="nucleotide sequence ID" value="NZ_FORI01000008.1"/>
</dbReference>
<dbReference type="Proteomes" id="UP000182737">
    <property type="component" value="Unassembled WGS sequence"/>
</dbReference>
<dbReference type="InterPro" id="IPR036291">
    <property type="entry name" value="NAD(P)-bd_dom_sf"/>
</dbReference>
<protein>
    <submittedName>
        <fullName evidence="5">Predicted dehydrogenase</fullName>
    </submittedName>
</protein>
<dbReference type="GO" id="GO:0000166">
    <property type="term" value="F:nucleotide binding"/>
    <property type="evidence" value="ECO:0007669"/>
    <property type="project" value="InterPro"/>
</dbReference>
<keyword evidence="6" id="KW-1185">Reference proteome</keyword>
<dbReference type="SUPFAM" id="SSF55347">
    <property type="entry name" value="Glyceraldehyde-3-phosphate dehydrogenase-like, C-terminal domain"/>
    <property type="match status" value="1"/>
</dbReference>
<dbReference type="SUPFAM" id="SSF51735">
    <property type="entry name" value="NAD(P)-binding Rossmann-fold domains"/>
    <property type="match status" value="1"/>
</dbReference>
<feature type="domain" description="Gfo/Idh/MocA-like oxidoreductase N-terminal" evidence="3">
    <location>
        <begin position="13"/>
        <end position="131"/>
    </location>
</feature>
<feature type="domain" description="GFO/IDH/MocA-like oxidoreductase" evidence="4">
    <location>
        <begin position="142"/>
        <end position="261"/>
    </location>
</feature>
<dbReference type="Gene3D" id="3.40.50.720">
    <property type="entry name" value="NAD(P)-binding Rossmann-like Domain"/>
    <property type="match status" value="1"/>
</dbReference>
<sequence>MKNYVNWAILAPGRIANAMATAMNGIKNGKLPNISGDKIRLYAVASRNLERAKEFADKWHFEKAYGSYEELYNDPEVDAVYIANPHAFHLDSVLGCLKSGKHVLCEKPAGCSRDQLNKMTSLAREKNLFFMEAMWTAFNPCIREIKKEISAGTIGNIINIDSRFCNRNPYDPNDRNYDPRQAGGALLDLGIYNIYFAMMLADFSPITAESSAVRMLKGVDAWNSVNLTFENGIVTSFQDAMDVPSTTGTHDAVIYGTKGFITVENFFMATKADVHVYKNIWGSENEVIREIREPFAVNGYEYECAHATEFILTGRTESDVHTFKKSEDLIDTMDALRRDWGMKYPWE</sequence>
<dbReference type="Pfam" id="PF22725">
    <property type="entry name" value="GFO_IDH_MocA_C3"/>
    <property type="match status" value="1"/>
</dbReference>
<evidence type="ECO:0000259" key="3">
    <source>
        <dbReference type="Pfam" id="PF01408"/>
    </source>
</evidence>
<dbReference type="AlphaFoldDB" id="A0A1I3M6Q1"/>
<dbReference type="OrthoDB" id="9783105at2"/>
<dbReference type="GO" id="GO:0016491">
    <property type="term" value="F:oxidoreductase activity"/>
    <property type="evidence" value="ECO:0007669"/>
    <property type="project" value="UniProtKB-KW"/>
</dbReference>
<dbReference type="Pfam" id="PF01408">
    <property type="entry name" value="GFO_IDH_MocA"/>
    <property type="match status" value="1"/>
</dbReference>
<comment type="similarity">
    <text evidence="1">Belongs to the Gfo/Idh/MocA family.</text>
</comment>
<organism evidence="5 6">
    <name type="scientific">Treponema bryantii</name>
    <dbReference type="NCBI Taxonomy" id="163"/>
    <lineage>
        <taxon>Bacteria</taxon>
        <taxon>Pseudomonadati</taxon>
        <taxon>Spirochaetota</taxon>
        <taxon>Spirochaetia</taxon>
        <taxon>Spirochaetales</taxon>
        <taxon>Treponemataceae</taxon>
        <taxon>Treponema</taxon>
    </lineage>
</organism>
<evidence type="ECO:0000313" key="6">
    <source>
        <dbReference type="Proteomes" id="UP000182737"/>
    </source>
</evidence>
<name>A0A1I3M6Q1_9SPIR</name>
<evidence type="ECO:0000256" key="2">
    <source>
        <dbReference type="ARBA" id="ARBA00023002"/>
    </source>
</evidence>
<dbReference type="InterPro" id="IPR050984">
    <property type="entry name" value="Gfo/Idh/MocA_domain"/>
</dbReference>